<gene>
    <name evidence="4" type="ORF">NM203_27515</name>
</gene>
<evidence type="ECO:0000259" key="2">
    <source>
        <dbReference type="Pfam" id="PF00723"/>
    </source>
</evidence>
<dbReference type="Gene3D" id="1.50.10.10">
    <property type="match status" value="1"/>
</dbReference>
<keyword evidence="4" id="KW-0378">Hydrolase</keyword>
<accession>A0ABT1MBP4</accession>
<evidence type="ECO:0000313" key="4">
    <source>
        <dbReference type="EMBL" id="MCP9275940.1"/>
    </source>
</evidence>
<reference evidence="4 5" key="1">
    <citation type="submission" date="2022-06" db="EMBL/GenBank/DDBJ databases">
        <title>Mycolicibacterium sp. CAU 1645 isolated from seawater.</title>
        <authorList>
            <person name="Kim W."/>
        </authorList>
    </citation>
    <scope>NUCLEOTIDE SEQUENCE [LARGE SCALE GENOMIC DNA]</scope>
    <source>
        <strain evidence="4 5">CAU 1645</strain>
    </source>
</reference>
<feature type="domain" description="Trehalase-like N-terminal" evidence="3">
    <location>
        <begin position="34"/>
        <end position="183"/>
    </location>
</feature>
<dbReference type="GO" id="GO:0016787">
    <property type="term" value="F:hydrolase activity"/>
    <property type="evidence" value="ECO:0007669"/>
    <property type="project" value="UniProtKB-KW"/>
</dbReference>
<dbReference type="Pfam" id="PF19291">
    <property type="entry name" value="TREH_N"/>
    <property type="match status" value="1"/>
</dbReference>
<feature type="domain" description="GH15-like" evidence="2">
    <location>
        <begin position="252"/>
        <end position="615"/>
    </location>
</feature>
<dbReference type="InterPro" id="IPR045582">
    <property type="entry name" value="Trehalase-like_N"/>
</dbReference>
<dbReference type="RefSeq" id="WP_255063779.1">
    <property type="nucleotide sequence ID" value="NZ_JANDBD010000013.1"/>
</dbReference>
<evidence type="ECO:0000256" key="1">
    <source>
        <dbReference type="SAM" id="MobiDB-lite"/>
    </source>
</evidence>
<dbReference type="InterPro" id="IPR011613">
    <property type="entry name" value="GH15-like"/>
</dbReference>
<dbReference type="Pfam" id="PF00723">
    <property type="entry name" value="Glyco_hydro_15"/>
    <property type="match status" value="1"/>
</dbReference>
<name>A0ABT1MBP4_9MYCO</name>
<proteinExistence type="predicted"/>
<dbReference type="SUPFAM" id="SSF48208">
    <property type="entry name" value="Six-hairpin glycosidases"/>
    <property type="match status" value="1"/>
</dbReference>
<evidence type="ECO:0000259" key="3">
    <source>
        <dbReference type="Pfam" id="PF19291"/>
    </source>
</evidence>
<organism evidence="4 5">
    <name type="scientific">Mycolicibacterium arenosum</name>
    <dbReference type="NCBI Taxonomy" id="2952157"/>
    <lineage>
        <taxon>Bacteria</taxon>
        <taxon>Bacillati</taxon>
        <taxon>Actinomycetota</taxon>
        <taxon>Actinomycetes</taxon>
        <taxon>Mycobacteriales</taxon>
        <taxon>Mycobacteriaceae</taxon>
        <taxon>Mycolicibacterium</taxon>
    </lineage>
</organism>
<dbReference type="PANTHER" id="PTHR31616">
    <property type="entry name" value="TREHALASE"/>
    <property type="match status" value="1"/>
</dbReference>
<dbReference type="InterPro" id="IPR012341">
    <property type="entry name" value="6hp_glycosidase-like_sf"/>
</dbReference>
<dbReference type="Proteomes" id="UP001651690">
    <property type="component" value="Unassembled WGS sequence"/>
</dbReference>
<dbReference type="InterPro" id="IPR008928">
    <property type="entry name" value="6-hairpin_glycosidase_sf"/>
</dbReference>
<sequence>MEASRTTNLAFEATPAAERPTTDDRARTLVTPPGPIENYALLADLRTAALVGLDGSIDWLCLPRFDSSCCFARILGDDSSGHWRIGPSGAVSEIRRRYRGDSLVLETEFDTPEGTVRLIDTMTPEVADTDDAPEVLRIVEGVRGTVEVEHSWVVRFAYGHAVPWVRRAGGGILAVAGPEAVLLRGDVLPERVPGERAHRGRVIVRAGERYTWTMQWVASPDRLPPPLSPVDAVAATERFWTQWSSQIRYDGPHAETVRRSLLTLKALTYAPSGGIVAAPTTSLPETPGGERNWDYRFCWLRDATYTLIALDAFGLSAEAAAWRNWLLYAVAGDAADTQIMYGIGGERHLVEWEADWLPGYHGAQPVRIGNGAYRQLQLDVYGEVMDALHVARQRGLEPDANAWALQRGLMAHLTRIWQQPDKGLWEIRGPERYFTHSRVMVWVAFDRAVRAVTDFGLDGPVEQWAALRDAVHAEVLEQGWNDTVGAFTQSYGGTELDAATLLLPAVGFLPGDDPRVLSTLDAVARELKHGDLVERYRTGAERGNDGLKGQEGAFIICSFWFVNALALAGRRAEAEAMFGRLVARTNDVGLLAEEVQTGTGAFLGNFPQAFSHLGLAGSAALLYGASR</sequence>
<evidence type="ECO:0000313" key="5">
    <source>
        <dbReference type="Proteomes" id="UP001651690"/>
    </source>
</evidence>
<comment type="caution">
    <text evidence="4">The sequence shown here is derived from an EMBL/GenBank/DDBJ whole genome shotgun (WGS) entry which is preliminary data.</text>
</comment>
<protein>
    <submittedName>
        <fullName evidence="4">Glycoside hydrolase family 15 protein</fullName>
    </submittedName>
</protein>
<dbReference type="PANTHER" id="PTHR31616:SF0">
    <property type="entry name" value="GLUCAN 1,4-ALPHA-GLUCOSIDASE"/>
    <property type="match status" value="1"/>
</dbReference>
<feature type="region of interest" description="Disordered" evidence="1">
    <location>
        <begin position="1"/>
        <end position="29"/>
    </location>
</feature>
<keyword evidence="5" id="KW-1185">Reference proteome</keyword>
<dbReference type="EMBL" id="JANDBD010000013">
    <property type="protein sequence ID" value="MCP9275940.1"/>
    <property type="molecule type" value="Genomic_DNA"/>
</dbReference>